<dbReference type="InterPro" id="IPR027417">
    <property type="entry name" value="P-loop_NTPase"/>
</dbReference>
<organism evidence="2 3">
    <name type="scientific">Candidatus Nomurabacteria bacterium RIFCSPLOWO2_01_FULL_40_15</name>
    <dbReference type="NCBI Taxonomy" id="1801772"/>
    <lineage>
        <taxon>Bacteria</taxon>
        <taxon>Candidatus Nomuraibacteriota</taxon>
    </lineage>
</organism>
<dbReference type="GO" id="GO:0005829">
    <property type="term" value="C:cytosol"/>
    <property type="evidence" value="ECO:0007669"/>
    <property type="project" value="TreeGrafter"/>
</dbReference>
<protein>
    <recommendedName>
        <fullName evidence="1">Helicase/UvrB N-terminal domain-containing protein</fullName>
    </recommendedName>
</protein>
<accession>A0A1F6X7F9</accession>
<sequence length="908" mass="104075">MEPENKHSGFVINSPYFEPKYHFEYDDNSESYHREDGRRKAGYYVTVGKQEVGKGAMQFLELELANMIRPRVREWKEKGYPNVTSTTKKLLEHWNRFNQEGFEQGGQRYFWCQVEAIETIIWLTEAPDAVKVGINLKDRSDSDWLRACTKLATGTGKTVVMGMIIAWQALNKIASPKDTRFSKNILVVAPGITVRQRLSVLIPSNESNYYDDFDIVPPSLKEYIYQAKIVILNWHALAPKKKESLPKVMRDTMGDESDNAFTKRVLSEFPGDASILVINDEAHHCHRHTAEIGKSKEDKELEKKENEEATIWIQGLDKIHKARGIITAYDMSATPFIPKGRTSNTGFELFSWILSDFGLHDAIESGLVKTPTIAVRDSSYSSEQVAGDKSKFFHIYYEDGIQEDLNKKCERNVDLPDLVRNAFKILSTDWLATKKEWNKGVPPSMIVICNNTFTSQRIEYSILNSHLGVSEIAEKDKVLRIDSTAEDIEDEALRERFNTVGKQGKPGADIQCVIGVNMLSEGWDANNVKQILGLRAFTSQLLCEQVVGRGLRRMSYDVDESTGLLKSEYVTVFGIPFSFLPIEGKEGPGPGPEKPKTFIQVLKQKKQYQILFPNILRVQKETKYFVDIDWEKTDKLTLSPTENPVWVQVAPTIDRPDLSQSQKMDSIQEYLGKDYRLKQSIFAITTSIKNNLDDSWKNIDDGNKFQQIFKIVSSFIEKNVVIDADKTNYDIYKNILIGLNTTKITSLVRQAINLSQDTKSYPIPDPINKFKTTSVMTGWYTARDTYSSPEMKCHISHLVQDSKWENIGKILDNEIDDVVAWVKNDHLAFTIPYIHKGLMRSYFPDFVIKYKGNKYLLLEIKGKEREQDQTKCDSAKLWCEALNTDKESWGEWQFRVVKNKPTVKDLIW</sequence>
<dbReference type="GO" id="GO:0005524">
    <property type="term" value="F:ATP binding"/>
    <property type="evidence" value="ECO:0007669"/>
    <property type="project" value="InterPro"/>
</dbReference>
<dbReference type="Gene3D" id="3.40.50.300">
    <property type="entry name" value="P-loop containing nucleotide triphosphate hydrolases"/>
    <property type="match status" value="2"/>
</dbReference>
<dbReference type="Proteomes" id="UP000176814">
    <property type="component" value="Unassembled WGS sequence"/>
</dbReference>
<comment type="caution">
    <text evidence="2">The sequence shown here is derived from an EMBL/GenBank/DDBJ whole genome shotgun (WGS) entry which is preliminary data.</text>
</comment>
<dbReference type="PANTHER" id="PTHR47396">
    <property type="entry name" value="TYPE I RESTRICTION ENZYME ECOKI R PROTEIN"/>
    <property type="match status" value="1"/>
</dbReference>
<evidence type="ECO:0000313" key="2">
    <source>
        <dbReference type="EMBL" id="OGI90089.1"/>
    </source>
</evidence>
<dbReference type="SUPFAM" id="SSF52540">
    <property type="entry name" value="P-loop containing nucleoside triphosphate hydrolases"/>
    <property type="match status" value="1"/>
</dbReference>
<evidence type="ECO:0000313" key="3">
    <source>
        <dbReference type="Proteomes" id="UP000176814"/>
    </source>
</evidence>
<dbReference type="EMBL" id="MFUW01000022">
    <property type="protein sequence ID" value="OGI90089.1"/>
    <property type="molecule type" value="Genomic_DNA"/>
</dbReference>
<feature type="domain" description="Helicase/UvrB N-terminal" evidence="1">
    <location>
        <begin position="113"/>
        <end position="288"/>
    </location>
</feature>
<name>A0A1F6X7F9_9BACT</name>
<evidence type="ECO:0000259" key="1">
    <source>
        <dbReference type="Pfam" id="PF04851"/>
    </source>
</evidence>
<dbReference type="AlphaFoldDB" id="A0A1F6X7F9"/>
<dbReference type="GO" id="GO:0016787">
    <property type="term" value="F:hydrolase activity"/>
    <property type="evidence" value="ECO:0007669"/>
    <property type="project" value="InterPro"/>
</dbReference>
<dbReference type="InterPro" id="IPR050742">
    <property type="entry name" value="Helicase_Restrict-Modif_Enz"/>
</dbReference>
<dbReference type="InterPro" id="IPR006935">
    <property type="entry name" value="Helicase/UvrB_N"/>
</dbReference>
<gene>
    <name evidence="2" type="ORF">A2911_00280</name>
</gene>
<dbReference type="GO" id="GO:0003677">
    <property type="term" value="F:DNA binding"/>
    <property type="evidence" value="ECO:0007669"/>
    <property type="project" value="InterPro"/>
</dbReference>
<reference evidence="2 3" key="1">
    <citation type="journal article" date="2016" name="Nat. Commun.">
        <title>Thousands of microbial genomes shed light on interconnected biogeochemical processes in an aquifer system.</title>
        <authorList>
            <person name="Anantharaman K."/>
            <person name="Brown C.T."/>
            <person name="Hug L.A."/>
            <person name="Sharon I."/>
            <person name="Castelle C.J."/>
            <person name="Probst A.J."/>
            <person name="Thomas B.C."/>
            <person name="Singh A."/>
            <person name="Wilkins M.J."/>
            <person name="Karaoz U."/>
            <person name="Brodie E.L."/>
            <person name="Williams K.H."/>
            <person name="Hubbard S.S."/>
            <person name="Banfield J.F."/>
        </authorList>
    </citation>
    <scope>NUCLEOTIDE SEQUENCE [LARGE SCALE GENOMIC DNA]</scope>
</reference>
<proteinExistence type="predicted"/>
<dbReference type="Pfam" id="PF04851">
    <property type="entry name" value="ResIII"/>
    <property type="match status" value="1"/>
</dbReference>
<dbReference type="PANTHER" id="PTHR47396:SF1">
    <property type="entry name" value="ATP-DEPENDENT HELICASE IRC3-RELATED"/>
    <property type="match status" value="1"/>
</dbReference>